<evidence type="ECO:0000313" key="1">
    <source>
        <dbReference type="EMBL" id="JAH02257.1"/>
    </source>
</evidence>
<dbReference type="EMBL" id="GBXM01106320">
    <property type="protein sequence ID" value="JAH02257.1"/>
    <property type="molecule type" value="Transcribed_RNA"/>
</dbReference>
<protein>
    <submittedName>
        <fullName evidence="1">Uncharacterized protein</fullName>
    </submittedName>
</protein>
<name>A0A0E9PDB7_ANGAN</name>
<reference evidence="1" key="2">
    <citation type="journal article" date="2015" name="Fish Shellfish Immunol.">
        <title>Early steps in the European eel (Anguilla anguilla)-Vibrio vulnificus interaction in the gills: Role of the RtxA13 toxin.</title>
        <authorList>
            <person name="Callol A."/>
            <person name="Pajuelo D."/>
            <person name="Ebbesson L."/>
            <person name="Teles M."/>
            <person name="MacKenzie S."/>
            <person name="Amaro C."/>
        </authorList>
    </citation>
    <scope>NUCLEOTIDE SEQUENCE</scope>
</reference>
<organism evidence="1">
    <name type="scientific">Anguilla anguilla</name>
    <name type="common">European freshwater eel</name>
    <name type="synonym">Muraena anguilla</name>
    <dbReference type="NCBI Taxonomy" id="7936"/>
    <lineage>
        <taxon>Eukaryota</taxon>
        <taxon>Metazoa</taxon>
        <taxon>Chordata</taxon>
        <taxon>Craniata</taxon>
        <taxon>Vertebrata</taxon>
        <taxon>Euteleostomi</taxon>
        <taxon>Actinopterygii</taxon>
        <taxon>Neopterygii</taxon>
        <taxon>Teleostei</taxon>
        <taxon>Anguilliformes</taxon>
        <taxon>Anguillidae</taxon>
        <taxon>Anguilla</taxon>
    </lineage>
</organism>
<sequence>MNATKLNVGDVTWFQQAEYIASVNCIAINKH</sequence>
<dbReference type="AlphaFoldDB" id="A0A0E9PDB7"/>
<proteinExistence type="predicted"/>
<accession>A0A0E9PDB7</accession>
<reference evidence="1" key="1">
    <citation type="submission" date="2014-11" db="EMBL/GenBank/DDBJ databases">
        <authorList>
            <person name="Amaro Gonzalez C."/>
        </authorList>
    </citation>
    <scope>NUCLEOTIDE SEQUENCE</scope>
</reference>